<dbReference type="AlphaFoldDB" id="A0A941EAP3"/>
<gene>
    <name evidence="2" type="ORF">KDK95_17170</name>
</gene>
<dbReference type="Proteomes" id="UP000676325">
    <property type="component" value="Unassembled WGS sequence"/>
</dbReference>
<feature type="compositionally biased region" description="Acidic residues" evidence="1">
    <location>
        <begin position="20"/>
        <end position="33"/>
    </location>
</feature>
<evidence type="ECO:0000256" key="1">
    <source>
        <dbReference type="SAM" id="MobiDB-lite"/>
    </source>
</evidence>
<comment type="caution">
    <text evidence="2">The sequence shown here is derived from an EMBL/GenBank/DDBJ whole genome shotgun (WGS) entry which is preliminary data.</text>
</comment>
<protein>
    <submittedName>
        <fullName evidence="2">Uncharacterized protein</fullName>
    </submittedName>
</protein>
<feature type="compositionally biased region" description="Low complexity" evidence="1">
    <location>
        <begin position="10"/>
        <end position="19"/>
    </location>
</feature>
<dbReference type="EMBL" id="JAGSOH010000048">
    <property type="protein sequence ID" value="MBR7828051.1"/>
    <property type="molecule type" value="Genomic_DNA"/>
</dbReference>
<proteinExistence type="predicted"/>
<dbReference type="RefSeq" id="WP_212519193.1">
    <property type="nucleotide sequence ID" value="NZ_JAGSOH010000048.1"/>
</dbReference>
<feature type="region of interest" description="Disordered" evidence="1">
    <location>
        <begin position="1"/>
        <end position="54"/>
    </location>
</feature>
<feature type="compositionally biased region" description="Acidic residues" evidence="1">
    <location>
        <begin position="43"/>
        <end position="53"/>
    </location>
</feature>
<sequence length="100" mass="9986">MVSVEGKVTVPAPAVAVEVEPPEPEVAPDEADAEPPAPAPDAPDAEAAAEADAVDVPMLPEVAVFDLPEDPDEIAITSAMTTTTPIPAPISSAALGFFGA</sequence>
<reference evidence="2" key="1">
    <citation type="submission" date="2021-04" db="EMBL/GenBank/DDBJ databases">
        <title>Genome based classification of Actinospica acidithermotolerans sp. nov., an actinobacterium isolated from an Indonesian hot spring.</title>
        <authorList>
            <person name="Kusuma A.B."/>
            <person name="Putra K.E."/>
            <person name="Nafisah S."/>
            <person name="Loh J."/>
            <person name="Nouioui I."/>
            <person name="Goodfellow M."/>
        </authorList>
    </citation>
    <scope>NUCLEOTIDE SEQUENCE</scope>
    <source>
        <strain evidence="2">MGRD01-02</strain>
    </source>
</reference>
<organism evidence="2 3">
    <name type="scientific">Actinospica acidithermotolerans</name>
    <dbReference type="NCBI Taxonomy" id="2828514"/>
    <lineage>
        <taxon>Bacteria</taxon>
        <taxon>Bacillati</taxon>
        <taxon>Actinomycetota</taxon>
        <taxon>Actinomycetes</taxon>
        <taxon>Catenulisporales</taxon>
        <taxon>Actinospicaceae</taxon>
        <taxon>Actinospica</taxon>
    </lineage>
</organism>
<keyword evidence="3" id="KW-1185">Reference proteome</keyword>
<evidence type="ECO:0000313" key="3">
    <source>
        <dbReference type="Proteomes" id="UP000676325"/>
    </source>
</evidence>
<accession>A0A941EAP3</accession>
<evidence type="ECO:0000313" key="2">
    <source>
        <dbReference type="EMBL" id="MBR7828051.1"/>
    </source>
</evidence>
<name>A0A941EAP3_9ACTN</name>